<dbReference type="Pfam" id="PF17765">
    <property type="entry name" value="MLTR_LBD"/>
    <property type="match status" value="1"/>
</dbReference>
<organism evidence="2 3">
    <name type="scientific">Kribbella voronezhensis</name>
    <dbReference type="NCBI Taxonomy" id="2512212"/>
    <lineage>
        <taxon>Bacteria</taxon>
        <taxon>Bacillati</taxon>
        <taxon>Actinomycetota</taxon>
        <taxon>Actinomycetes</taxon>
        <taxon>Propionibacteriales</taxon>
        <taxon>Kribbellaceae</taxon>
        <taxon>Kribbella</taxon>
    </lineage>
</organism>
<dbReference type="InterPro" id="IPR041413">
    <property type="entry name" value="MLTR_LBD"/>
</dbReference>
<gene>
    <name evidence="2" type="ORF">EV138_4048</name>
</gene>
<dbReference type="Gene3D" id="3.30.450.180">
    <property type="match status" value="1"/>
</dbReference>
<proteinExistence type="predicted"/>
<dbReference type="AlphaFoldDB" id="A0A4R7TG84"/>
<dbReference type="RefSeq" id="WP_133980368.1">
    <property type="nucleotide sequence ID" value="NZ_SOCE01000001.1"/>
</dbReference>
<evidence type="ECO:0000259" key="1">
    <source>
        <dbReference type="PROSITE" id="PS50943"/>
    </source>
</evidence>
<dbReference type="PANTHER" id="PTHR35010">
    <property type="entry name" value="BLL4672 PROTEIN-RELATED"/>
    <property type="match status" value="1"/>
</dbReference>
<dbReference type="InterPro" id="IPR010982">
    <property type="entry name" value="Lambda_DNA-bd_dom_sf"/>
</dbReference>
<dbReference type="PANTHER" id="PTHR35010:SF2">
    <property type="entry name" value="BLL4672 PROTEIN"/>
    <property type="match status" value="1"/>
</dbReference>
<dbReference type="Gene3D" id="1.10.260.40">
    <property type="entry name" value="lambda repressor-like DNA-binding domains"/>
    <property type="match status" value="1"/>
</dbReference>
<dbReference type="PROSITE" id="PS50943">
    <property type="entry name" value="HTH_CROC1"/>
    <property type="match status" value="1"/>
</dbReference>
<reference evidence="2 3" key="1">
    <citation type="submission" date="2019-03" db="EMBL/GenBank/DDBJ databases">
        <title>Genomic Encyclopedia of Type Strains, Phase III (KMG-III): the genomes of soil and plant-associated and newly described type strains.</title>
        <authorList>
            <person name="Whitman W."/>
        </authorList>
    </citation>
    <scope>NUCLEOTIDE SEQUENCE [LARGE SCALE GENOMIC DNA]</scope>
    <source>
        <strain evidence="2 3">VKM Ac-2575</strain>
    </source>
</reference>
<dbReference type="Proteomes" id="UP000295151">
    <property type="component" value="Unassembled WGS sequence"/>
</dbReference>
<accession>A0A4R7TG84</accession>
<evidence type="ECO:0000313" key="3">
    <source>
        <dbReference type="Proteomes" id="UP000295151"/>
    </source>
</evidence>
<keyword evidence="3" id="KW-1185">Reference proteome</keyword>
<dbReference type="Pfam" id="PF13560">
    <property type="entry name" value="HTH_31"/>
    <property type="match status" value="1"/>
</dbReference>
<comment type="caution">
    <text evidence="2">The sequence shown here is derived from an EMBL/GenBank/DDBJ whole genome shotgun (WGS) entry which is preliminary data.</text>
</comment>
<dbReference type="GO" id="GO:0003677">
    <property type="term" value="F:DNA binding"/>
    <property type="evidence" value="ECO:0007669"/>
    <property type="project" value="InterPro"/>
</dbReference>
<evidence type="ECO:0000313" key="2">
    <source>
        <dbReference type="EMBL" id="TDU90457.1"/>
    </source>
</evidence>
<feature type="domain" description="HTH cro/C1-type" evidence="1">
    <location>
        <begin position="28"/>
        <end position="79"/>
    </location>
</feature>
<dbReference type="SUPFAM" id="SSF47413">
    <property type="entry name" value="lambda repressor-like DNA-binding domains"/>
    <property type="match status" value="1"/>
</dbReference>
<dbReference type="InterPro" id="IPR001387">
    <property type="entry name" value="Cro/C1-type_HTH"/>
</dbReference>
<protein>
    <submittedName>
        <fullName evidence="2">Helix-turn-helix protein</fullName>
    </submittedName>
</protein>
<dbReference type="OrthoDB" id="3212310at2"/>
<dbReference type="SMART" id="SM00530">
    <property type="entry name" value="HTH_XRE"/>
    <property type="match status" value="1"/>
</dbReference>
<name>A0A4R7TG84_9ACTN</name>
<dbReference type="CDD" id="cd00093">
    <property type="entry name" value="HTH_XRE"/>
    <property type="match status" value="1"/>
</dbReference>
<sequence>MGELGKTLHAWRDRVAPAEAGLTTGGVRRAPGLRREELAQLAGLSVDYVIRLEQGRSSTPSVQVLTALARALRLSDAERNHLFALAGQVEPSAGYISTYIPPGVQRLVDQLEGAPLSVCDAAWNMVSWNSLWAALMGDPSGLRGRERNVIWRHFAPSAAEVPGGFSRVVQTPEQAEHFRAAMVTDLRAATARYPKDADLRSLIKDLREASDLFATLWDDRPMAFHGSERKTVNHPDVGALTLDCDVLTAPGSDLRLVVYTAAPTTDSAEKLRLLSVLGLQTIT</sequence>
<dbReference type="EMBL" id="SOCE01000001">
    <property type="protein sequence ID" value="TDU90457.1"/>
    <property type="molecule type" value="Genomic_DNA"/>
</dbReference>